<dbReference type="Proteomes" id="UP000236291">
    <property type="component" value="Unassembled WGS sequence"/>
</dbReference>
<name>A0A2K3LWC4_TRIPR</name>
<organism evidence="1 2">
    <name type="scientific">Trifolium pratense</name>
    <name type="common">Red clover</name>
    <dbReference type="NCBI Taxonomy" id="57577"/>
    <lineage>
        <taxon>Eukaryota</taxon>
        <taxon>Viridiplantae</taxon>
        <taxon>Streptophyta</taxon>
        <taxon>Embryophyta</taxon>
        <taxon>Tracheophyta</taxon>
        <taxon>Spermatophyta</taxon>
        <taxon>Magnoliopsida</taxon>
        <taxon>eudicotyledons</taxon>
        <taxon>Gunneridae</taxon>
        <taxon>Pentapetalae</taxon>
        <taxon>rosids</taxon>
        <taxon>fabids</taxon>
        <taxon>Fabales</taxon>
        <taxon>Fabaceae</taxon>
        <taxon>Papilionoideae</taxon>
        <taxon>50 kb inversion clade</taxon>
        <taxon>NPAAA clade</taxon>
        <taxon>Hologalegina</taxon>
        <taxon>IRL clade</taxon>
        <taxon>Trifolieae</taxon>
        <taxon>Trifolium</taxon>
    </lineage>
</organism>
<comment type="caution">
    <text evidence="1">The sequence shown here is derived from an EMBL/GenBank/DDBJ whole genome shotgun (WGS) entry which is preliminary data.</text>
</comment>
<accession>A0A2K3LWC4</accession>
<dbReference type="AlphaFoldDB" id="A0A2K3LWC4"/>
<protein>
    <submittedName>
        <fullName evidence="1">Uncharacterized protein</fullName>
    </submittedName>
</protein>
<reference evidence="1 2" key="2">
    <citation type="journal article" date="2017" name="Front. Plant Sci.">
        <title>Gene Classification and Mining of Molecular Markers Useful in Red Clover (Trifolium pratense) Breeding.</title>
        <authorList>
            <person name="Istvanek J."/>
            <person name="Dluhosova J."/>
            <person name="Dluhos P."/>
            <person name="Patkova L."/>
            <person name="Nedelnik J."/>
            <person name="Repkova J."/>
        </authorList>
    </citation>
    <scope>NUCLEOTIDE SEQUENCE [LARGE SCALE GENOMIC DNA]</scope>
    <source>
        <strain evidence="2">cv. Tatra</strain>
        <tissue evidence="1">Young leaves</tissue>
    </source>
</reference>
<gene>
    <name evidence="1" type="ORF">L195_g038871</name>
</gene>
<reference evidence="1 2" key="1">
    <citation type="journal article" date="2014" name="Am. J. Bot.">
        <title>Genome assembly and annotation for red clover (Trifolium pratense; Fabaceae).</title>
        <authorList>
            <person name="Istvanek J."/>
            <person name="Jaros M."/>
            <person name="Krenek A."/>
            <person name="Repkova J."/>
        </authorList>
    </citation>
    <scope>NUCLEOTIDE SEQUENCE [LARGE SCALE GENOMIC DNA]</scope>
    <source>
        <strain evidence="2">cv. Tatra</strain>
        <tissue evidence="1">Young leaves</tissue>
    </source>
</reference>
<proteinExistence type="predicted"/>
<sequence>MPLQHSFDDSSGNHNAFSGFKHMDLEFSVSANFSLHLHPYIAIVSLVNDIAWVSLLLMEAKLHFLKMLIFHMDILSYVVIPTFNIKPVLAYTTVRSKQTIKLAQVLIFATWQQISSSDSMSFLYTCASCENFQDLNGENEGDNLIFLTRKSKKWDPGGDGYYFHAGGLSFGTVCCALDLEVTWKYVAIIQLYSLVYKEGMFNLELTLGVTTLSQQLYLNVNLEDKVDFKGEGIVMDLPNGTNPKI</sequence>
<dbReference type="EMBL" id="ASHM01042818">
    <property type="protein sequence ID" value="PNX82836.1"/>
    <property type="molecule type" value="Genomic_DNA"/>
</dbReference>
<feature type="non-terminal residue" evidence="1">
    <location>
        <position position="245"/>
    </location>
</feature>
<dbReference type="ExpressionAtlas" id="A0A2K3LWC4">
    <property type="expression patterns" value="baseline"/>
</dbReference>
<evidence type="ECO:0000313" key="1">
    <source>
        <dbReference type="EMBL" id="PNX82836.1"/>
    </source>
</evidence>
<evidence type="ECO:0000313" key="2">
    <source>
        <dbReference type="Proteomes" id="UP000236291"/>
    </source>
</evidence>